<gene>
    <name evidence="2" type="ORF">GTK09_23375</name>
</gene>
<evidence type="ECO:0000313" key="3">
    <source>
        <dbReference type="Proteomes" id="UP000469011"/>
    </source>
</evidence>
<keyword evidence="1" id="KW-0732">Signal</keyword>
<dbReference type="Proteomes" id="UP000469011">
    <property type="component" value="Unassembled WGS sequence"/>
</dbReference>
<reference evidence="2 3" key="1">
    <citation type="submission" date="2020-01" db="EMBL/GenBank/DDBJ databases">
        <title>Jiella pacifica sp. nov.</title>
        <authorList>
            <person name="Xue Z."/>
            <person name="Zhu S."/>
            <person name="Chen J."/>
            <person name="Yang J."/>
        </authorList>
    </citation>
    <scope>NUCLEOTIDE SEQUENCE [LARGE SCALE GENOMIC DNA]</scope>
    <source>
        <strain evidence="2 3">40Bstr34</strain>
    </source>
</reference>
<feature type="signal peptide" evidence="1">
    <location>
        <begin position="1"/>
        <end position="20"/>
    </location>
</feature>
<evidence type="ECO:0008006" key="4">
    <source>
        <dbReference type="Google" id="ProtNLM"/>
    </source>
</evidence>
<organism evidence="2 3">
    <name type="scientific">Jiella pacifica</name>
    <dbReference type="NCBI Taxonomy" id="2696469"/>
    <lineage>
        <taxon>Bacteria</taxon>
        <taxon>Pseudomonadati</taxon>
        <taxon>Pseudomonadota</taxon>
        <taxon>Alphaproteobacteria</taxon>
        <taxon>Hyphomicrobiales</taxon>
        <taxon>Aurantimonadaceae</taxon>
        <taxon>Jiella</taxon>
    </lineage>
</organism>
<evidence type="ECO:0000256" key="1">
    <source>
        <dbReference type="SAM" id="SignalP"/>
    </source>
</evidence>
<keyword evidence="3" id="KW-1185">Reference proteome</keyword>
<protein>
    <recommendedName>
        <fullName evidence="4">DUF2147 domain-containing protein</fullName>
    </recommendedName>
</protein>
<dbReference type="RefSeq" id="WP_163465819.1">
    <property type="nucleotide sequence ID" value="NZ_JAAAMG010000028.1"/>
</dbReference>
<accession>A0A6N9T814</accession>
<feature type="chain" id="PRO_5026859595" description="DUF2147 domain-containing protein" evidence="1">
    <location>
        <begin position="21"/>
        <end position="128"/>
    </location>
</feature>
<evidence type="ECO:0000313" key="2">
    <source>
        <dbReference type="EMBL" id="NDW07361.1"/>
    </source>
</evidence>
<dbReference type="AlphaFoldDB" id="A0A6N9T814"/>
<proteinExistence type="predicted"/>
<dbReference type="EMBL" id="JAAAMG010000028">
    <property type="protein sequence ID" value="NDW07361.1"/>
    <property type="molecule type" value="Genomic_DNA"/>
</dbReference>
<name>A0A6N9T814_9HYPH</name>
<sequence length="128" mass="13745">MMRVLFITLAIAALATPALSADRFSGYYNRECGTRHVCDLRIDRTGPTRWRVTWEPFVWRGDSKPVCRREFSAQIGGPAGTFIDGIAHGKVGGGLVGIVDRGLGKLEVRTDGGCAGILMGGTYEAVGD</sequence>
<comment type="caution">
    <text evidence="2">The sequence shown here is derived from an EMBL/GenBank/DDBJ whole genome shotgun (WGS) entry which is preliminary data.</text>
</comment>